<dbReference type="GeneID" id="91098165"/>
<dbReference type="RefSeq" id="XP_066079300.1">
    <property type="nucleotide sequence ID" value="XM_066223203.1"/>
</dbReference>
<dbReference type="Proteomes" id="UP001355207">
    <property type="component" value="Chromosome 10"/>
</dbReference>
<evidence type="ECO:0008006" key="4">
    <source>
        <dbReference type="Google" id="ProtNLM"/>
    </source>
</evidence>
<gene>
    <name evidence="2" type="ORF">L201_007497</name>
</gene>
<evidence type="ECO:0000313" key="2">
    <source>
        <dbReference type="EMBL" id="WWC92538.1"/>
    </source>
</evidence>
<keyword evidence="3" id="KW-1185">Reference proteome</keyword>
<evidence type="ECO:0000313" key="3">
    <source>
        <dbReference type="Proteomes" id="UP001355207"/>
    </source>
</evidence>
<reference evidence="2 3" key="1">
    <citation type="submission" date="2024-01" db="EMBL/GenBank/DDBJ databases">
        <title>Comparative genomics of Cryptococcus and Kwoniella reveals pathogenesis evolution and contrasting modes of karyotype evolution via chromosome fusion or intercentromeric recombination.</title>
        <authorList>
            <person name="Coelho M.A."/>
            <person name="David-Palma M."/>
            <person name="Shea T."/>
            <person name="Bowers K."/>
            <person name="McGinley-Smith S."/>
            <person name="Mohammad A.W."/>
            <person name="Gnirke A."/>
            <person name="Yurkov A.M."/>
            <person name="Nowrousian M."/>
            <person name="Sun S."/>
            <person name="Cuomo C.A."/>
            <person name="Heitman J."/>
        </authorList>
    </citation>
    <scope>NUCLEOTIDE SEQUENCE [LARGE SCALE GENOMIC DNA]</scope>
    <source>
        <strain evidence="2 3">CBS 6074</strain>
    </source>
</reference>
<dbReference type="EMBL" id="CP144107">
    <property type="protein sequence ID" value="WWC92538.1"/>
    <property type="molecule type" value="Genomic_DNA"/>
</dbReference>
<sequence>MNPHPELPPANQLPEGTLMNDQIVWNRRWASAQTLTQRSTTEDIFMDYPFDTAPSSANVLATASPSIGNTRTRNPDSNGNGGPVRFPSVNNLDQRGTALSEFPPLMDNTSSIDRQERERSRIPREEPHYTVRGEDEREVIRIDLTPEHTGRSIDESSVLRLYPTDPNQSTNEFKDVDEWLEHNIGVAGGSDERDRIDVATAVRNQISPIDDRFALIESYAQSALYDYWEDENGNNQESEEE</sequence>
<accession>A0AAX4K621</accession>
<feature type="region of interest" description="Disordered" evidence="1">
    <location>
        <begin position="99"/>
        <end position="121"/>
    </location>
</feature>
<organism evidence="2 3">
    <name type="scientific">Kwoniella dendrophila CBS 6074</name>
    <dbReference type="NCBI Taxonomy" id="1295534"/>
    <lineage>
        <taxon>Eukaryota</taxon>
        <taxon>Fungi</taxon>
        <taxon>Dikarya</taxon>
        <taxon>Basidiomycota</taxon>
        <taxon>Agaricomycotina</taxon>
        <taxon>Tremellomycetes</taxon>
        <taxon>Tremellales</taxon>
        <taxon>Cryptococcaceae</taxon>
        <taxon>Kwoniella</taxon>
    </lineage>
</organism>
<evidence type="ECO:0000256" key="1">
    <source>
        <dbReference type="SAM" id="MobiDB-lite"/>
    </source>
</evidence>
<feature type="compositionally biased region" description="Polar residues" evidence="1">
    <location>
        <begin position="65"/>
        <end position="78"/>
    </location>
</feature>
<feature type="region of interest" description="Disordered" evidence="1">
    <location>
        <begin position="65"/>
        <end position="85"/>
    </location>
</feature>
<name>A0AAX4K621_9TREE</name>
<proteinExistence type="predicted"/>
<protein>
    <recommendedName>
        <fullName evidence="4">Anaphase-promoting complex subunit 13</fullName>
    </recommendedName>
</protein>
<dbReference type="AlphaFoldDB" id="A0AAX4K621"/>